<dbReference type="PROSITE" id="PS50994">
    <property type="entry name" value="INTEGRASE"/>
    <property type="match status" value="1"/>
</dbReference>
<evidence type="ECO:0000259" key="2">
    <source>
        <dbReference type="PROSITE" id="PS50994"/>
    </source>
</evidence>
<evidence type="ECO:0000313" key="5">
    <source>
        <dbReference type="EMBL" id="AVG24704.1"/>
    </source>
</evidence>
<dbReference type="AlphaFoldDB" id="A0A2L2BRG9"/>
<dbReference type="Proteomes" id="UP000243077">
    <property type="component" value="Chromosome"/>
</dbReference>
<dbReference type="Pfam" id="PF13276">
    <property type="entry name" value="HTH_21"/>
    <property type="match status" value="1"/>
</dbReference>
<evidence type="ECO:0000313" key="6">
    <source>
        <dbReference type="Proteomes" id="UP000243077"/>
    </source>
</evidence>
<dbReference type="GO" id="GO:0015074">
    <property type="term" value="P:DNA integration"/>
    <property type="evidence" value="ECO:0007669"/>
    <property type="project" value="InterPro"/>
</dbReference>
<reference evidence="3 6" key="1">
    <citation type="submission" date="2018-02" db="EMBL/GenBank/DDBJ databases">
        <title>Complete genome of the streamlined marine actinobacterium Pontimonas salivibrio CL-TW6 adapted to coastal planktonic lifestype.</title>
        <authorList>
            <person name="Cho B.C."/>
            <person name="Hardies S.C."/>
            <person name="Jang G.I."/>
            <person name="Hwang C.Y."/>
        </authorList>
    </citation>
    <scope>NUCLEOTIDE SEQUENCE [LARGE SCALE GENOMIC DNA]</scope>
    <source>
        <strain evidence="3 6">CL-TW6</strain>
    </source>
</reference>
<dbReference type="Pfam" id="PF13683">
    <property type="entry name" value="rve_3"/>
    <property type="match status" value="1"/>
</dbReference>
<evidence type="ECO:0000313" key="4">
    <source>
        <dbReference type="EMBL" id="AVG24671.1"/>
    </source>
</evidence>
<dbReference type="InterPro" id="IPR036397">
    <property type="entry name" value="RNaseH_sf"/>
</dbReference>
<dbReference type="Gene3D" id="3.30.420.10">
    <property type="entry name" value="Ribonuclease H-like superfamily/Ribonuclease H"/>
    <property type="match status" value="1"/>
</dbReference>
<dbReference type="NCBIfam" id="NF033516">
    <property type="entry name" value="transpos_IS3"/>
    <property type="match status" value="1"/>
</dbReference>
<proteinExistence type="predicted"/>
<evidence type="ECO:0000313" key="3">
    <source>
        <dbReference type="EMBL" id="AVG24250.1"/>
    </source>
</evidence>
<dbReference type="InterPro" id="IPR001584">
    <property type="entry name" value="Integrase_cat-core"/>
</dbReference>
<comment type="function">
    <text evidence="1">Involved in the transposition of the insertion sequence.</text>
</comment>
<organism evidence="3 6">
    <name type="scientific">Pontimonas salivibrio</name>
    <dbReference type="NCBI Taxonomy" id="1159327"/>
    <lineage>
        <taxon>Bacteria</taxon>
        <taxon>Bacillati</taxon>
        <taxon>Actinomycetota</taxon>
        <taxon>Actinomycetes</taxon>
        <taxon>Micrococcales</taxon>
        <taxon>Microbacteriaceae</taxon>
        <taxon>Pontimonas</taxon>
    </lineage>
</organism>
<dbReference type="SUPFAM" id="SSF53098">
    <property type="entry name" value="Ribonuclease H-like"/>
    <property type="match status" value="1"/>
</dbReference>
<dbReference type="InterPro" id="IPR012337">
    <property type="entry name" value="RNaseH-like_sf"/>
</dbReference>
<evidence type="ECO:0000256" key="1">
    <source>
        <dbReference type="ARBA" id="ARBA00002286"/>
    </source>
</evidence>
<dbReference type="Pfam" id="PF00665">
    <property type="entry name" value="rve"/>
    <property type="match status" value="1"/>
</dbReference>
<keyword evidence="6" id="KW-1185">Reference proteome</keyword>
<sequence>MSVFDISERLACRLVGLSRSAFRRRLQRERPDDPDRALRAWLRDYARRHARWGYRRAYVDARRDGWQVNHKKIQRLWAEEGLRVVVKRRRKRIGVSTVPAVVAEKANDVWSVDFQFDSTITGKPIKILSIVDEHTRECLGGLVDYSITGLDLAEQLDVLALERGMPKALRMDNGPELVSKALAEWASETDRVFIPPGQPWRNGYVESFNGKIRDECLGVNQFYSLNHAKGIIGLWKEEYNTIRPHSSLGYSTPSIYAGQCTH</sequence>
<dbReference type="InterPro" id="IPR025948">
    <property type="entry name" value="HTH-like_dom"/>
</dbReference>
<name>A0A2L2BRG9_9MICO</name>
<protein>
    <submittedName>
        <fullName evidence="3">Transposase TnpB</fullName>
    </submittedName>
</protein>
<dbReference type="InterPro" id="IPR048020">
    <property type="entry name" value="Transpos_IS3"/>
</dbReference>
<dbReference type="PANTHER" id="PTHR47515:SF1">
    <property type="entry name" value="BLR2054 PROTEIN"/>
    <property type="match status" value="1"/>
</dbReference>
<dbReference type="KEGG" id="psai:C3B54_111303"/>
<dbReference type="KEGG" id="psai:C3B54_111745"/>
<dbReference type="PANTHER" id="PTHR47515">
    <property type="entry name" value="LOW CALCIUM RESPONSE LOCUS PROTEIN T"/>
    <property type="match status" value="1"/>
</dbReference>
<dbReference type="EMBL" id="CP026923">
    <property type="protein sequence ID" value="AVG24704.1"/>
    <property type="molecule type" value="Genomic_DNA"/>
</dbReference>
<dbReference type="KEGG" id="psai:C3B54_111783"/>
<accession>A0A2L2BRG9</accession>
<dbReference type="EMBL" id="CP026923">
    <property type="protein sequence ID" value="AVG24671.1"/>
    <property type="molecule type" value="Genomic_DNA"/>
</dbReference>
<feature type="domain" description="Integrase catalytic" evidence="2">
    <location>
        <begin position="95"/>
        <end position="260"/>
    </location>
</feature>
<gene>
    <name evidence="3" type="ORF">C3B54_111303</name>
    <name evidence="4" type="ORF">C3B54_111745</name>
    <name evidence="5" type="ORF">C3B54_111783</name>
</gene>
<dbReference type="EMBL" id="CP026923">
    <property type="protein sequence ID" value="AVG24250.1"/>
    <property type="molecule type" value="Genomic_DNA"/>
</dbReference>
<dbReference type="GO" id="GO:0003676">
    <property type="term" value="F:nucleic acid binding"/>
    <property type="evidence" value="ECO:0007669"/>
    <property type="project" value="InterPro"/>
</dbReference>